<proteinExistence type="predicted"/>
<evidence type="ECO:0000313" key="2">
    <source>
        <dbReference type="Proteomes" id="UP000230233"/>
    </source>
</evidence>
<sequence>MATISIARICVRDGSTTMFNLSIVVSARNTTRIACRKRIGIFFHTLSSRSSQATVSKLFQSIIHKANGKKPARPMAAVNL</sequence>
<comment type="caution">
    <text evidence="1">The sequence shown here is derived from an EMBL/GenBank/DDBJ whole genome shotgun (WGS) entry which is preliminary data.</text>
</comment>
<name>A0A2G5SB55_9PELO</name>
<protein>
    <submittedName>
        <fullName evidence="1">Uncharacterized protein</fullName>
    </submittedName>
</protein>
<keyword evidence="2" id="KW-1185">Reference proteome</keyword>
<dbReference type="EMBL" id="PDUG01000025">
    <property type="protein sequence ID" value="PIC12294.1"/>
    <property type="molecule type" value="Genomic_DNA"/>
</dbReference>
<dbReference type="Proteomes" id="UP000230233">
    <property type="component" value="Unassembled WGS sequence"/>
</dbReference>
<accession>A0A2G5SB55</accession>
<gene>
    <name evidence="1" type="ORF">B9Z55_028527</name>
</gene>
<dbReference type="AlphaFoldDB" id="A0A2G5SB55"/>
<organism evidence="1 2">
    <name type="scientific">Caenorhabditis nigoni</name>
    <dbReference type="NCBI Taxonomy" id="1611254"/>
    <lineage>
        <taxon>Eukaryota</taxon>
        <taxon>Metazoa</taxon>
        <taxon>Ecdysozoa</taxon>
        <taxon>Nematoda</taxon>
        <taxon>Chromadorea</taxon>
        <taxon>Rhabditida</taxon>
        <taxon>Rhabditina</taxon>
        <taxon>Rhabditomorpha</taxon>
        <taxon>Rhabditoidea</taxon>
        <taxon>Rhabditidae</taxon>
        <taxon>Peloderinae</taxon>
        <taxon>Caenorhabditis</taxon>
    </lineage>
</organism>
<reference evidence="2" key="1">
    <citation type="submission" date="2017-10" db="EMBL/GenBank/DDBJ databases">
        <title>Rapid genome shrinkage in a self-fertile nematode reveals novel sperm competition proteins.</title>
        <authorList>
            <person name="Yin D."/>
            <person name="Schwarz E.M."/>
            <person name="Thomas C.G."/>
            <person name="Felde R.L."/>
            <person name="Korf I.F."/>
            <person name="Cutter A.D."/>
            <person name="Schartner C.M."/>
            <person name="Ralston E.J."/>
            <person name="Meyer B.J."/>
            <person name="Haag E.S."/>
        </authorList>
    </citation>
    <scope>NUCLEOTIDE SEQUENCE [LARGE SCALE GENOMIC DNA]</scope>
    <source>
        <strain evidence="2">JU1422</strain>
    </source>
</reference>
<evidence type="ECO:0000313" key="1">
    <source>
        <dbReference type="EMBL" id="PIC12294.1"/>
    </source>
</evidence>